<dbReference type="Gene3D" id="3.90.10.10">
    <property type="entry name" value="Cytochrome C3"/>
    <property type="match status" value="1"/>
</dbReference>
<gene>
    <name evidence="3" type="ORF">GMPD_27470</name>
    <name evidence="4" type="ORF">M1B72_05035</name>
</gene>
<dbReference type="EMBL" id="BLXY01000005">
    <property type="protein sequence ID" value="GFO64828.1"/>
    <property type="molecule type" value="Genomic_DNA"/>
</dbReference>
<evidence type="ECO:0000313" key="6">
    <source>
        <dbReference type="Proteomes" id="UP000831485"/>
    </source>
</evidence>
<accession>A0A6V8MX90</accession>
<keyword evidence="6" id="KW-1185">Reference proteome</keyword>
<evidence type="ECO:0000313" key="3">
    <source>
        <dbReference type="EMBL" id="GFO64828.1"/>
    </source>
</evidence>
<sequence>MFKKTMAAAGCLAVVAAGWAYAATNWQLQAKLNTTGGELTVRDKATQTVAGKVGYYNFTTSALIPVHITANTGYEISSVKKGTVAQTITDTQVFDTTMDKSGGLLQSVTASFTIKQSVVTGAVSGSGTITPTSAKVPYGGKIIFSSNPSTATSVLSSVTAGAVVTDAATGTPVDLPYAKPVKITLSNVVAPQTVTATYGSVAVSAGADKVVALGAATTIRGSISAGDTISWSVVSAPEGAVVDTSSWTTAMPSFTPTVAGTYVFKATEGLVGLSDTVEVVATADTVAYMKNVCDGCHNMTNGVLPSTAFTKWSSSKHETAGITCISCHTDGAMPTPVNTTTVEADTFKVLNSSAGTVGKNYCAKCHSTVSHITAVAPNNTCTRCHTGGQHNPATFFGYFDPAIATAHVFGIATPSAGASADGQAQTQYVTQGATCDDCHATHGETPQNVSFAESGHGKTSNAALNAFVHYDWSGRTNNGTRQNGNCDRCHTAGGFVKLLGDDPALAARLTPVTGQANNVLVCVACHNDLATGGLRLNATPAGNGQTLAQGYFALFSSAGSAVPVGKTKIQVAFPGMKNSSICIPCHSGRSTDDVFVAVIDRAKADLKNYTTIQTGYYQHAANMGQSFIGKGAFNFNSGEYAGTNGHAAVKNGASDTQGPCVGCHYSKDGADHSLEPVGYTAVCQSCHAAPFGATDVEEKKAEYEAGLAVLDALIRSKMDGLRTTSSPLETERANVRFGRFNKAAGVAADDATAKKAYGAWYNWQLLSVWDRAAFAHNPTFAKTVLNDTIDYLDDGSLNGSAAATLAASTAVSAADAAKAAEYVETPACASCHATKATLVQSGKHAMETSTHSGTCGRCHTSEGYAAFLATNQNPAGVYSASYNGSQNVSCAACHDQHGTVRDVAWAPQPKDTVAAASKEYKLCTSCHNLTNANGDIMASGLTVNGQATVAMQQHNKDWYRNIASTHYDLPATGTTAAGTTIEGYNVRFNSPTACTDCHGHEFYTNSANALETPDGVSTTKGVGTVQTEWAASGHAGKILKAKFTAWTTANATRSRTTTTNAAVMGAGVTSATGMAWEHYNWDDSTGTASDRKSCQKCHTATGSANYLTNPATYNAANNDFSHLSGWTSAKVSPQNEVLYCWGCHTSAETGALRNPGAVTTADYNFKGAPAVYPNVGASNVCITCHGGQKSGESITALTTAGNTFTNVSFVNSHYMAAAGLMYAKSGYTNFIDPNTVIGTSTYGKSLTSNEDGGLLTSTHRKLGTPAINGDSHNVAKFVPGFLDSDGPCATCHYAKGNHELEIGAVAFTEVCVNCHSAEGTTTLTVDNFKEVFIEEQAVPFKEAIALALAKLSANYGITYNASAYPYFYDARNGNSAVKDWTRGGQLNAAEAEKLMGACFNINLLNRDPAAYVHARTYARRLLYDTIDFLDDKTINMSTGATAIAYDSVKYVKGALATSAETTEDFKYLAGYSRTTGAWNTLERP</sequence>
<dbReference type="Proteomes" id="UP000568888">
    <property type="component" value="Unassembled WGS sequence"/>
</dbReference>
<dbReference type="InterPro" id="IPR051829">
    <property type="entry name" value="Multiheme_Cytochr_ET"/>
</dbReference>
<evidence type="ECO:0000313" key="5">
    <source>
        <dbReference type="Proteomes" id="UP000568888"/>
    </source>
</evidence>
<dbReference type="InterPro" id="IPR013783">
    <property type="entry name" value="Ig-like_fold"/>
</dbReference>
<dbReference type="EMBL" id="CP096574">
    <property type="protein sequence ID" value="UPU37075.1"/>
    <property type="molecule type" value="Genomic_DNA"/>
</dbReference>
<organism evidence="3 5">
    <name type="scientific">Geomonas paludis</name>
    <dbReference type="NCBI Taxonomy" id="2740185"/>
    <lineage>
        <taxon>Bacteria</taxon>
        <taxon>Pseudomonadati</taxon>
        <taxon>Thermodesulfobacteriota</taxon>
        <taxon>Desulfuromonadia</taxon>
        <taxon>Geobacterales</taxon>
        <taxon>Geobacteraceae</taxon>
        <taxon>Geomonas</taxon>
    </lineage>
</organism>
<name>A0A6V8MX90_9BACT</name>
<reference evidence="4" key="3">
    <citation type="submission" date="2022-04" db="EMBL/GenBank/DDBJ databases">
        <authorList>
            <person name="Liu G."/>
        </authorList>
    </citation>
    <scope>NUCLEOTIDE SEQUENCE</scope>
    <source>
        <strain evidence="4">RG22</strain>
    </source>
</reference>
<dbReference type="PANTHER" id="PTHR35038">
    <property type="entry name" value="DISSIMILATORY SULFITE REDUCTASE SIRA"/>
    <property type="match status" value="1"/>
</dbReference>
<dbReference type="RefSeq" id="WP_183348305.1">
    <property type="nucleotide sequence ID" value="NZ_BLXY01000005.1"/>
</dbReference>
<proteinExistence type="predicted"/>
<feature type="chain" id="PRO_5028346211" evidence="2">
    <location>
        <begin position="23"/>
        <end position="1484"/>
    </location>
</feature>
<dbReference type="Proteomes" id="UP000831485">
    <property type="component" value="Chromosome"/>
</dbReference>
<protein>
    <submittedName>
        <fullName evidence="3">Uncharacterized protein</fullName>
    </submittedName>
</protein>
<reference evidence="3" key="2">
    <citation type="journal article" date="2021" name="Int. J. Syst. Evol. Microbiol.">
        <title>Geomonas silvestris sp. nov., Geomonas paludis sp. nov. and Geomonas limicola sp. nov., isolated from terrestrial environments, and emended description of the genus Geomonas.</title>
        <authorList>
            <person name="Itoh H."/>
            <person name="Xu Z."/>
            <person name="Masuda Y."/>
            <person name="Ushijima N."/>
            <person name="Hayakawa C."/>
            <person name="Shiratori Y."/>
            <person name="Senoo K."/>
        </authorList>
    </citation>
    <scope>NUCLEOTIDE SEQUENCE</scope>
    <source>
        <strain evidence="3">Red736</strain>
    </source>
</reference>
<dbReference type="Gene3D" id="1.10.1130.10">
    <property type="entry name" value="Flavocytochrome C3, Chain A"/>
    <property type="match status" value="3"/>
</dbReference>
<evidence type="ECO:0000256" key="1">
    <source>
        <dbReference type="ARBA" id="ARBA00022729"/>
    </source>
</evidence>
<feature type="signal peptide" evidence="2">
    <location>
        <begin position="1"/>
        <end position="22"/>
    </location>
</feature>
<evidence type="ECO:0000313" key="4">
    <source>
        <dbReference type="EMBL" id="UPU37075.1"/>
    </source>
</evidence>
<dbReference type="SUPFAM" id="SSF48695">
    <property type="entry name" value="Multiheme cytochromes"/>
    <property type="match status" value="3"/>
</dbReference>
<dbReference type="GO" id="GO:0016491">
    <property type="term" value="F:oxidoreductase activity"/>
    <property type="evidence" value="ECO:0007669"/>
    <property type="project" value="TreeGrafter"/>
</dbReference>
<reference evidence="5" key="1">
    <citation type="submission" date="2020-06" db="EMBL/GenBank/DDBJ databases">
        <title>Draft genomic sequecing of Geomonas sp. Red736.</title>
        <authorList>
            <person name="Itoh H."/>
            <person name="Xu Z.X."/>
            <person name="Ushijima N."/>
            <person name="Masuda Y."/>
            <person name="Shiratori Y."/>
            <person name="Senoo K."/>
        </authorList>
    </citation>
    <scope>NUCLEOTIDE SEQUENCE [LARGE SCALE GENOMIC DNA]</scope>
    <source>
        <strain evidence="5">Red736</strain>
    </source>
</reference>
<dbReference type="PANTHER" id="PTHR35038:SF6">
    <property type="entry name" value="SURFACE LOCALIZED DECAHEME CYTOCHROME C LIPOPROTEIN"/>
    <property type="match status" value="1"/>
</dbReference>
<dbReference type="Gene3D" id="2.60.40.10">
    <property type="entry name" value="Immunoglobulins"/>
    <property type="match status" value="1"/>
</dbReference>
<dbReference type="InterPro" id="IPR036280">
    <property type="entry name" value="Multihaem_cyt_sf"/>
</dbReference>
<evidence type="ECO:0000256" key="2">
    <source>
        <dbReference type="SAM" id="SignalP"/>
    </source>
</evidence>
<keyword evidence="1 2" id="KW-0732">Signal</keyword>